<keyword evidence="3" id="KW-0677">Repeat</keyword>
<dbReference type="SMART" id="SM00179">
    <property type="entry name" value="EGF_CA"/>
    <property type="match status" value="1"/>
</dbReference>
<evidence type="ECO:0000256" key="5">
    <source>
        <dbReference type="ARBA" id="ARBA00023180"/>
    </source>
</evidence>
<dbReference type="PROSITE" id="PS00022">
    <property type="entry name" value="EGF_1"/>
    <property type="match status" value="1"/>
</dbReference>
<evidence type="ECO:0000256" key="1">
    <source>
        <dbReference type="ARBA" id="ARBA00022536"/>
    </source>
</evidence>
<keyword evidence="10" id="KW-0675">Receptor</keyword>
<evidence type="ECO:0000259" key="9">
    <source>
        <dbReference type="PROSITE" id="PS50835"/>
    </source>
</evidence>
<comment type="caution">
    <text evidence="7">Lacks conserved residue(s) required for the propagation of feature annotation.</text>
</comment>
<evidence type="ECO:0000256" key="2">
    <source>
        <dbReference type="ARBA" id="ARBA00022729"/>
    </source>
</evidence>
<dbReference type="SMART" id="SM00409">
    <property type="entry name" value="IG"/>
    <property type="match status" value="1"/>
</dbReference>
<proteinExistence type="predicted"/>
<dbReference type="SMART" id="SM00408">
    <property type="entry name" value="IGc2"/>
    <property type="match status" value="1"/>
</dbReference>
<reference evidence="10" key="1">
    <citation type="submission" date="2023-03" db="EMBL/GenBank/DDBJ databases">
        <authorList>
            <person name="Steffen K."/>
            <person name="Cardenas P."/>
        </authorList>
    </citation>
    <scope>NUCLEOTIDE SEQUENCE</scope>
</reference>
<keyword evidence="4 7" id="KW-1015">Disulfide bond</keyword>
<evidence type="ECO:0000313" key="11">
    <source>
        <dbReference type="Proteomes" id="UP001174909"/>
    </source>
</evidence>
<evidence type="ECO:0000313" key="10">
    <source>
        <dbReference type="EMBL" id="CAI8042995.1"/>
    </source>
</evidence>
<dbReference type="GO" id="GO:0005509">
    <property type="term" value="F:calcium ion binding"/>
    <property type="evidence" value="ECO:0007669"/>
    <property type="project" value="InterPro"/>
</dbReference>
<dbReference type="SMART" id="SM00181">
    <property type="entry name" value="EGF"/>
    <property type="match status" value="1"/>
</dbReference>
<accession>A0AA35T754</accession>
<evidence type="ECO:0000256" key="4">
    <source>
        <dbReference type="ARBA" id="ARBA00023157"/>
    </source>
</evidence>
<dbReference type="AlphaFoldDB" id="A0AA35T754"/>
<keyword evidence="5" id="KW-0325">Glycoprotein</keyword>
<dbReference type="FunFam" id="2.10.25.10:FF:000434">
    <property type="entry name" value="Predicted protein"/>
    <property type="match status" value="1"/>
</dbReference>
<dbReference type="InterPro" id="IPR003598">
    <property type="entry name" value="Ig_sub2"/>
</dbReference>
<dbReference type="PROSITE" id="PS50835">
    <property type="entry name" value="IG_LIKE"/>
    <property type="match status" value="1"/>
</dbReference>
<dbReference type="InterPro" id="IPR000152">
    <property type="entry name" value="EGF-type_Asp/Asn_hydroxyl_site"/>
</dbReference>
<dbReference type="EMBL" id="CASHTH010003294">
    <property type="protein sequence ID" value="CAI8042995.1"/>
    <property type="molecule type" value="Genomic_DNA"/>
</dbReference>
<feature type="disulfide bond" evidence="7">
    <location>
        <begin position="33"/>
        <end position="42"/>
    </location>
</feature>
<dbReference type="SUPFAM" id="SSF57196">
    <property type="entry name" value="EGF/Laminin"/>
    <property type="match status" value="1"/>
</dbReference>
<organism evidence="10 11">
    <name type="scientific">Geodia barretti</name>
    <name type="common">Barrett's horny sponge</name>
    <dbReference type="NCBI Taxonomy" id="519541"/>
    <lineage>
        <taxon>Eukaryota</taxon>
        <taxon>Metazoa</taxon>
        <taxon>Porifera</taxon>
        <taxon>Demospongiae</taxon>
        <taxon>Heteroscleromorpha</taxon>
        <taxon>Tetractinellida</taxon>
        <taxon>Astrophorina</taxon>
        <taxon>Geodiidae</taxon>
        <taxon>Geodia</taxon>
    </lineage>
</organism>
<dbReference type="InterPro" id="IPR013783">
    <property type="entry name" value="Ig-like_fold"/>
</dbReference>
<keyword evidence="1 7" id="KW-0245">EGF-like domain</keyword>
<dbReference type="InterPro" id="IPR036179">
    <property type="entry name" value="Ig-like_dom_sf"/>
</dbReference>
<evidence type="ECO:0000256" key="3">
    <source>
        <dbReference type="ARBA" id="ARBA00022737"/>
    </source>
</evidence>
<comment type="caution">
    <text evidence="10">The sequence shown here is derived from an EMBL/GenBank/DDBJ whole genome shotgun (WGS) entry which is preliminary data.</text>
</comment>
<dbReference type="PANTHER" id="PTHR10075">
    <property type="entry name" value="BASIGIN RELATED"/>
    <property type="match status" value="1"/>
</dbReference>
<feature type="domain" description="EGF-like" evidence="8">
    <location>
        <begin position="4"/>
        <end position="43"/>
    </location>
</feature>
<name>A0AA35T754_GEOBA</name>
<dbReference type="CDD" id="cd00054">
    <property type="entry name" value="EGF_CA"/>
    <property type="match status" value="1"/>
</dbReference>
<evidence type="ECO:0000259" key="8">
    <source>
        <dbReference type="PROSITE" id="PS50026"/>
    </source>
</evidence>
<evidence type="ECO:0000256" key="6">
    <source>
        <dbReference type="ARBA" id="ARBA00023319"/>
    </source>
</evidence>
<keyword evidence="2" id="KW-0732">Signal</keyword>
<sequence>APVLVDICSSAAVSLCQNGGTCLNRGNSFSCQCTDGWTGPQCDQNDPVLSAPVLVKSPQTTFAQLFSETVLECGAVGNPQPLITWFKDGLEMMGATTKTLVIGEVDLSDRAAYHCTAVNPQGSVTSEVAYLNIMGLAQYAVVVISVETDLSEVDKWFDVNIEGTDTDIGGSGRKVNVLCMDSFNQTGEETWSSFISLQSVDGEDPKLPQVAEGISNLLTTAGDELRIELFLYDITRTDGCPEVTTILFNSTDFELPWPELPYGGLAEISCPCNAATLPLSASRRCAGNIAGGVAEWAEPDDSQCHFTEATRILCSVPDIEELSSVTDHPEDLGTLEVFLSAVNIRLFSDNTTTGNATRSDEVLAAIDHLLSAPPEVLQQSQLEFNSSTLYV</sequence>
<dbReference type="PANTHER" id="PTHR10075:SF14">
    <property type="entry name" value="CELL ADHESION MOLECULE DSCAM2-RELATED"/>
    <property type="match status" value="1"/>
</dbReference>
<dbReference type="Gene3D" id="2.60.40.10">
    <property type="entry name" value="Immunoglobulins"/>
    <property type="match status" value="1"/>
</dbReference>
<dbReference type="PROSITE" id="PS00010">
    <property type="entry name" value="ASX_HYDROXYL"/>
    <property type="match status" value="1"/>
</dbReference>
<dbReference type="SUPFAM" id="SSF48726">
    <property type="entry name" value="Immunoglobulin"/>
    <property type="match status" value="1"/>
</dbReference>
<dbReference type="InterPro" id="IPR003599">
    <property type="entry name" value="Ig_sub"/>
</dbReference>
<dbReference type="Pfam" id="PF00008">
    <property type="entry name" value="EGF"/>
    <property type="match status" value="1"/>
</dbReference>
<keyword evidence="6" id="KW-0393">Immunoglobulin domain</keyword>
<gene>
    <name evidence="10" type="ORF">GBAR_LOCUS23843</name>
</gene>
<dbReference type="InterPro" id="IPR000742">
    <property type="entry name" value="EGF"/>
</dbReference>
<dbReference type="InterPro" id="IPR001881">
    <property type="entry name" value="EGF-like_Ca-bd_dom"/>
</dbReference>
<feature type="non-terminal residue" evidence="10">
    <location>
        <position position="1"/>
    </location>
</feature>
<protein>
    <submittedName>
        <fullName evidence="10">Vascular endothelial growth factor receptor 1</fullName>
    </submittedName>
</protein>
<dbReference type="Proteomes" id="UP001174909">
    <property type="component" value="Unassembled WGS sequence"/>
</dbReference>
<dbReference type="Pfam" id="PF13927">
    <property type="entry name" value="Ig_3"/>
    <property type="match status" value="1"/>
</dbReference>
<dbReference type="Gene3D" id="2.10.25.10">
    <property type="entry name" value="Laminin"/>
    <property type="match status" value="1"/>
</dbReference>
<dbReference type="PROSITE" id="PS50026">
    <property type="entry name" value="EGF_3"/>
    <property type="match status" value="1"/>
</dbReference>
<dbReference type="InterPro" id="IPR007110">
    <property type="entry name" value="Ig-like_dom"/>
</dbReference>
<dbReference type="PROSITE" id="PS01186">
    <property type="entry name" value="EGF_2"/>
    <property type="match status" value="1"/>
</dbReference>
<evidence type="ECO:0000256" key="7">
    <source>
        <dbReference type="PROSITE-ProRule" id="PRU00076"/>
    </source>
</evidence>
<keyword evidence="11" id="KW-1185">Reference proteome</keyword>
<feature type="domain" description="Ig-like" evidence="9">
    <location>
        <begin position="52"/>
        <end position="132"/>
    </location>
</feature>